<evidence type="ECO:0000256" key="7">
    <source>
        <dbReference type="ARBA" id="ARBA00022801"/>
    </source>
</evidence>
<dbReference type="SFLD" id="SFLDG01136">
    <property type="entry name" value="C1.6:_Phosphoserine_Phosphatas"/>
    <property type="match status" value="1"/>
</dbReference>
<keyword evidence="7 11" id="KW-0378">Hydrolase</keyword>
<keyword evidence="9" id="KW-0718">Serine biosynthesis</keyword>
<dbReference type="PANTHER" id="PTHR43344:SF2">
    <property type="entry name" value="PHOSPHOSERINE PHOSPHATASE"/>
    <property type="match status" value="1"/>
</dbReference>
<comment type="similarity">
    <text evidence="3">Belongs to the HAD-like hydrolase superfamily. SerB family.</text>
</comment>
<dbReference type="NCBIfam" id="TIGR01488">
    <property type="entry name" value="HAD-SF-IB"/>
    <property type="match status" value="1"/>
</dbReference>
<dbReference type="EMBL" id="UOFO01000008">
    <property type="protein sequence ID" value="VAW83542.1"/>
    <property type="molecule type" value="Genomic_DNA"/>
</dbReference>
<evidence type="ECO:0000256" key="6">
    <source>
        <dbReference type="ARBA" id="ARBA00022723"/>
    </source>
</evidence>
<dbReference type="InterPro" id="IPR050582">
    <property type="entry name" value="HAD-like_SerB"/>
</dbReference>
<accession>A0A3B0Z7M2</accession>
<evidence type="ECO:0000256" key="8">
    <source>
        <dbReference type="ARBA" id="ARBA00022842"/>
    </source>
</evidence>
<evidence type="ECO:0000256" key="4">
    <source>
        <dbReference type="ARBA" id="ARBA00012640"/>
    </source>
</evidence>
<evidence type="ECO:0000256" key="1">
    <source>
        <dbReference type="ARBA" id="ARBA00001946"/>
    </source>
</evidence>
<dbReference type="GO" id="GO:0006564">
    <property type="term" value="P:L-serine biosynthetic process"/>
    <property type="evidence" value="ECO:0007669"/>
    <property type="project" value="UniProtKB-KW"/>
</dbReference>
<keyword evidence="6" id="KW-0479">Metal-binding</keyword>
<dbReference type="InterPro" id="IPR023214">
    <property type="entry name" value="HAD_sf"/>
</dbReference>
<reference evidence="11" key="1">
    <citation type="submission" date="2018-06" db="EMBL/GenBank/DDBJ databases">
        <authorList>
            <person name="Zhirakovskaya E."/>
        </authorList>
    </citation>
    <scope>NUCLEOTIDE SEQUENCE</scope>
</reference>
<evidence type="ECO:0000256" key="5">
    <source>
        <dbReference type="ARBA" id="ARBA00022605"/>
    </source>
</evidence>
<keyword evidence="5" id="KW-0028">Amino-acid biosynthesis</keyword>
<gene>
    <name evidence="11" type="ORF">MNBD_GAMMA16-260</name>
</gene>
<dbReference type="PANTHER" id="PTHR43344">
    <property type="entry name" value="PHOSPHOSERINE PHOSPHATASE"/>
    <property type="match status" value="1"/>
</dbReference>
<name>A0A3B0Z7M2_9ZZZZ</name>
<keyword evidence="8" id="KW-0460">Magnesium</keyword>
<dbReference type="SFLD" id="SFLDS00003">
    <property type="entry name" value="Haloacid_Dehalogenase"/>
    <property type="match status" value="1"/>
</dbReference>
<evidence type="ECO:0000313" key="11">
    <source>
        <dbReference type="EMBL" id="VAW83542.1"/>
    </source>
</evidence>
<evidence type="ECO:0000256" key="2">
    <source>
        <dbReference type="ARBA" id="ARBA00005135"/>
    </source>
</evidence>
<dbReference type="InterPro" id="IPR036412">
    <property type="entry name" value="HAD-like_sf"/>
</dbReference>
<dbReference type="Gene3D" id="3.40.50.1000">
    <property type="entry name" value="HAD superfamily/HAD-like"/>
    <property type="match status" value="1"/>
</dbReference>
<dbReference type="SUPFAM" id="SSF56784">
    <property type="entry name" value="HAD-like"/>
    <property type="match status" value="1"/>
</dbReference>
<dbReference type="CDD" id="cd07500">
    <property type="entry name" value="HAD_PSP"/>
    <property type="match status" value="1"/>
</dbReference>
<dbReference type="GO" id="GO:0005737">
    <property type="term" value="C:cytoplasm"/>
    <property type="evidence" value="ECO:0007669"/>
    <property type="project" value="TreeGrafter"/>
</dbReference>
<sequence length="281" mass="30737">MAKLILQGSNLTQQAVQEISTKLKGKASHFETYSRIDVATATAHDQLNEFRQNYAFDINLIPESFAGAQAKLLMTDMDSTLISIECIDEIGDFLGIKKQISEITESTMRGEIGFETSLTQRVALLAGLETSVLERVYQERLKLNPGAKLLAKVLKQHNIKIALVSGGFTYFTDRLKTRLELDYTLANTLEQKDNKLTGKVVGSIVGAQAKADLLLQLTKNLNIAPAQTIALGDGANDLNMMKEAGLSIAYHAKPTVQQQALTTLNYTGLEGVLGLLEIDVH</sequence>
<protein>
    <recommendedName>
        <fullName evidence="4">phosphoserine phosphatase</fullName>
        <ecNumber evidence="4">3.1.3.3</ecNumber>
    </recommendedName>
    <alternativeName>
        <fullName evidence="10">O-phosphoserine phosphohydrolase</fullName>
    </alternativeName>
</protein>
<dbReference type="NCBIfam" id="TIGR00338">
    <property type="entry name" value="serB"/>
    <property type="match status" value="1"/>
</dbReference>
<comment type="pathway">
    <text evidence="2">Amino-acid biosynthesis; L-serine biosynthesis; L-serine from 3-phospho-D-glycerate: step 3/3.</text>
</comment>
<organism evidence="11">
    <name type="scientific">hydrothermal vent metagenome</name>
    <dbReference type="NCBI Taxonomy" id="652676"/>
    <lineage>
        <taxon>unclassified sequences</taxon>
        <taxon>metagenomes</taxon>
        <taxon>ecological metagenomes</taxon>
    </lineage>
</organism>
<dbReference type="EC" id="3.1.3.3" evidence="4"/>
<dbReference type="AlphaFoldDB" id="A0A3B0Z7M2"/>
<dbReference type="UniPathway" id="UPA00135">
    <property type="reaction ID" value="UER00198"/>
</dbReference>
<evidence type="ECO:0000256" key="9">
    <source>
        <dbReference type="ARBA" id="ARBA00023299"/>
    </source>
</evidence>
<dbReference type="InterPro" id="IPR004469">
    <property type="entry name" value="PSP"/>
</dbReference>
<dbReference type="Gene3D" id="3.30.70.2020">
    <property type="match status" value="1"/>
</dbReference>
<dbReference type="GO" id="GO:0036424">
    <property type="term" value="F:L-phosphoserine phosphatase activity"/>
    <property type="evidence" value="ECO:0007669"/>
    <property type="project" value="InterPro"/>
</dbReference>
<dbReference type="SFLD" id="SFLDF00029">
    <property type="entry name" value="phosphoserine_phosphatase"/>
    <property type="match status" value="1"/>
</dbReference>
<comment type="cofactor">
    <cofactor evidence="1">
        <name>Mg(2+)</name>
        <dbReference type="ChEBI" id="CHEBI:18420"/>
    </cofactor>
</comment>
<proteinExistence type="inferred from homology"/>
<dbReference type="SFLD" id="SFLDG01137">
    <property type="entry name" value="C1.6.1:_Phosphoserine_Phosphat"/>
    <property type="match status" value="1"/>
</dbReference>
<dbReference type="Gene3D" id="1.10.150.210">
    <property type="entry name" value="Phosphoserine phosphatase, domain 2"/>
    <property type="match status" value="1"/>
</dbReference>
<dbReference type="GO" id="GO:0000287">
    <property type="term" value="F:magnesium ion binding"/>
    <property type="evidence" value="ECO:0007669"/>
    <property type="project" value="TreeGrafter"/>
</dbReference>
<dbReference type="Pfam" id="PF00702">
    <property type="entry name" value="Hydrolase"/>
    <property type="match status" value="1"/>
</dbReference>
<evidence type="ECO:0000256" key="3">
    <source>
        <dbReference type="ARBA" id="ARBA00009184"/>
    </source>
</evidence>
<evidence type="ECO:0000256" key="10">
    <source>
        <dbReference type="ARBA" id="ARBA00031693"/>
    </source>
</evidence>